<proteinExistence type="predicted"/>
<dbReference type="Proteomes" id="UP000517694">
    <property type="component" value="Unassembled WGS sequence"/>
</dbReference>
<protein>
    <submittedName>
        <fullName evidence="2">Uncharacterized protein</fullName>
    </submittedName>
</protein>
<keyword evidence="3" id="KW-1185">Reference proteome</keyword>
<evidence type="ECO:0000313" key="3">
    <source>
        <dbReference type="Proteomes" id="UP000517694"/>
    </source>
</evidence>
<gene>
    <name evidence="2" type="ORF">H1R13_27385</name>
</gene>
<dbReference type="Pfam" id="PF19746">
    <property type="entry name" value="DUF6233"/>
    <property type="match status" value="1"/>
</dbReference>
<dbReference type="EMBL" id="JACMHY010000013">
    <property type="protein sequence ID" value="MBC2868556.1"/>
    <property type="molecule type" value="Genomic_DNA"/>
</dbReference>
<accession>A0A7X1LUM1</accession>
<evidence type="ECO:0000313" key="2">
    <source>
        <dbReference type="EMBL" id="MBC2868556.1"/>
    </source>
</evidence>
<dbReference type="RefSeq" id="WP_159662469.1">
    <property type="nucleotide sequence ID" value="NZ_JACMHY010000013.1"/>
</dbReference>
<dbReference type="OrthoDB" id="4220183at2"/>
<reference evidence="2 3" key="1">
    <citation type="submission" date="2020-08" db="EMBL/GenBank/DDBJ databases">
        <title>Whole-Genome Sequence of French Clinical Streptomyces mexicanus Strain Q0842.</title>
        <authorList>
            <person name="Boxberger M."/>
            <person name="La Scola B."/>
        </authorList>
    </citation>
    <scope>NUCLEOTIDE SEQUENCE [LARGE SCALE GENOMIC DNA]</scope>
    <source>
        <strain evidence="2 3">Marseille-Q0842</strain>
    </source>
</reference>
<dbReference type="AlphaFoldDB" id="A0A7X1LUM1"/>
<comment type="caution">
    <text evidence="2">The sequence shown here is derived from an EMBL/GenBank/DDBJ whole genome shotgun (WGS) entry which is preliminary data.</text>
</comment>
<evidence type="ECO:0000256" key="1">
    <source>
        <dbReference type="SAM" id="MobiDB-lite"/>
    </source>
</evidence>
<feature type="compositionally biased region" description="Basic and acidic residues" evidence="1">
    <location>
        <begin position="32"/>
        <end position="44"/>
    </location>
</feature>
<sequence>MTDLPPDLPRLRTLETWLALTLDRVRQQIAAAERREQERQRGEQARPPVPEWVIERGLNRDSPPVAVHVGGCHMAGKRWRGVPRDVALRALAEGVEPCSHCQPDSELGFLDG</sequence>
<name>A0A7X1LUM1_9ACTN</name>
<organism evidence="2 3">
    <name type="scientific">Streptomyces mexicanus</name>
    <dbReference type="NCBI Taxonomy" id="178566"/>
    <lineage>
        <taxon>Bacteria</taxon>
        <taxon>Bacillati</taxon>
        <taxon>Actinomycetota</taxon>
        <taxon>Actinomycetes</taxon>
        <taxon>Kitasatosporales</taxon>
        <taxon>Streptomycetaceae</taxon>
        <taxon>Streptomyces</taxon>
    </lineage>
</organism>
<feature type="region of interest" description="Disordered" evidence="1">
    <location>
        <begin position="31"/>
        <end position="57"/>
    </location>
</feature>
<dbReference type="InterPro" id="IPR046200">
    <property type="entry name" value="DUF6233"/>
</dbReference>